<dbReference type="AlphaFoldDB" id="A0AAE0MET5"/>
<dbReference type="GO" id="GO:0000329">
    <property type="term" value="C:fungal-type vacuole membrane"/>
    <property type="evidence" value="ECO:0007669"/>
    <property type="project" value="TreeGrafter"/>
</dbReference>
<proteinExistence type="predicted"/>
<feature type="domain" description="Major facilitator superfamily (MFS) profile" evidence="7">
    <location>
        <begin position="4"/>
        <end position="91"/>
    </location>
</feature>
<gene>
    <name evidence="8" type="ORF">B0H66DRAFT_542411</name>
</gene>
<evidence type="ECO:0000313" key="8">
    <source>
        <dbReference type="EMBL" id="KAK3329941.1"/>
    </source>
</evidence>
<dbReference type="GO" id="GO:0015174">
    <property type="term" value="F:basic amino acid transmembrane transporter activity"/>
    <property type="evidence" value="ECO:0007669"/>
    <property type="project" value="TreeGrafter"/>
</dbReference>
<keyword evidence="5 6" id="KW-0472">Membrane</keyword>
<dbReference type="InterPro" id="IPR020846">
    <property type="entry name" value="MFS_dom"/>
</dbReference>
<dbReference type="InterPro" id="IPR036259">
    <property type="entry name" value="MFS_trans_sf"/>
</dbReference>
<feature type="transmembrane region" description="Helical" evidence="6">
    <location>
        <begin position="68"/>
        <end position="89"/>
    </location>
</feature>
<keyword evidence="9" id="KW-1185">Reference proteome</keyword>
<organism evidence="8 9">
    <name type="scientific">Apodospora peruviana</name>
    <dbReference type="NCBI Taxonomy" id="516989"/>
    <lineage>
        <taxon>Eukaryota</taxon>
        <taxon>Fungi</taxon>
        <taxon>Dikarya</taxon>
        <taxon>Ascomycota</taxon>
        <taxon>Pezizomycotina</taxon>
        <taxon>Sordariomycetes</taxon>
        <taxon>Sordariomycetidae</taxon>
        <taxon>Sordariales</taxon>
        <taxon>Lasiosphaeriaceae</taxon>
        <taxon>Apodospora</taxon>
    </lineage>
</organism>
<evidence type="ECO:0000256" key="2">
    <source>
        <dbReference type="ARBA" id="ARBA00022448"/>
    </source>
</evidence>
<dbReference type="PANTHER" id="PTHR23501">
    <property type="entry name" value="MAJOR FACILITATOR SUPERFAMILY"/>
    <property type="match status" value="1"/>
</dbReference>
<name>A0AAE0MET5_9PEZI</name>
<keyword evidence="3 6" id="KW-0812">Transmembrane</keyword>
<dbReference type="PROSITE" id="PS50850">
    <property type="entry name" value="MFS"/>
    <property type="match status" value="1"/>
</dbReference>
<evidence type="ECO:0000256" key="1">
    <source>
        <dbReference type="ARBA" id="ARBA00004127"/>
    </source>
</evidence>
<comment type="caution">
    <text evidence="8">The sequence shown here is derived from an EMBL/GenBank/DDBJ whole genome shotgun (WGS) entry which is preliminary data.</text>
</comment>
<evidence type="ECO:0000256" key="3">
    <source>
        <dbReference type="ARBA" id="ARBA00022692"/>
    </source>
</evidence>
<dbReference type="Gene3D" id="1.20.1250.20">
    <property type="entry name" value="MFS general substrate transporter like domains"/>
    <property type="match status" value="1"/>
</dbReference>
<feature type="transmembrane region" description="Helical" evidence="6">
    <location>
        <begin position="35"/>
        <end position="56"/>
    </location>
</feature>
<protein>
    <recommendedName>
        <fullName evidence="7">Major facilitator superfamily (MFS) profile domain-containing protein</fullName>
    </recommendedName>
</protein>
<keyword evidence="2" id="KW-0813">Transport</keyword>
<evidence type="ECO:0000256" key="5">
    <source>
        <dbReference type="ARBA" id="ARBA00023136"/>
    </source>
</evidence>
<evidence type="ECO:0000259" key="7">
    <source>
        <dbReference type="PROSITE" id="PS50850"/>
    </source>
</evidence>
<evidence type="ECO:0000256" key="4">
    <source>
        <dbReference type="ARBA" id="ARBA00022989"/>
    </source>
</evidence>
<feature type="transmembrane region" description="Helical" evidence="6">
    <location>
        <begin position="12"/>
        <end position="29"/>
    </location>
</feature>
<reference evidence="8" key="1">
    <citation type="journal article" date="2023" name="Mol. Phylogenet. Evol.">
        <title>Genome-scale phylogeny and comparative genomics of the fungal order Sordariales.</title>
        <authorList>
            <person name="Hensen N."/>
            <person name="Bonometti L."/>
            <person name="Westerberg I."/>
            <person name="Brannstrom I.O."/>
            <person name="Guillou S."/>
            <person name="Cros-Aarteil S."/>
            <person name="Calhoun S."/>
            <person name="Haridas S."/>
            <person name="Kuo A."/>
            <person name="Mondo S."/>
            <person name="Pangilinan J."/>
            <person name="Riley R."/>
            <person name="LaButti K."/>
            <person name="Andreopoulos B."/>
            <person name="Lipzen A."/>
            <person name="Chen C."/>
            <person name="Yan M."/>
            <person name="Daum C."/>
            <person name="Ng V."/>
            <person name="Clum A."/>
            <person name="Steindorff A."/>
            <person name="Ohm R.A."/>
            <person name="Martin F."/>
            <person name="Silar P."/>
            <person name="Natvig D.O."/>
            <person name="Lalanne C."/>
            <person name="Gautier V."/>
            <person name="Ament-Velasquez S.L."/>
            <person name="Kruys A."/>
            <person name="Hutchinson M.I."/>
            <person name="Powell A.J."/>
            <person name="Barry K."/>
            <person name="Miller A.N."/>
            <person name="Grigoriev I.V."/>
            <person name="Debuchy R."/>
            <person name="Gladieux P."/>
            <person name="Hiltunen Thoren M."/>
            <person name="Johannesson H."/>
        </authorList>
    </citation>
    <scope>NUCLEOTIDE SEQUENCE</scope>
    <source>
        <strain evidence="8">CBS 118394</strain>
    </source>
</reference>
<dbReference type="SUPFAM" id="SSF103473">
    <property type="entry name" value="MFS general substrate transporter"/>
    <property type="match status" value="1"/>
</dbReference>
<dbReference type="GO" id="GO:0012505">
    <property type="term" value="C:endomembrane system"/>
    <property type="evidence" value="ECO:0007669"/>
    <property type="project" value="UniProtKB-SubCell"/>
</dbReference>
<accession>A0AAE0MET5</accession>
<dbReference type="Proteomes" id="UP001283341">
    <property type="component" value="Unassembled WGS sequence"/>
</dbReference>
<comment type="subcellular location">
    <subcellularLocation>
        <location evidence="1">Endomembrane system</location>
        <topology evidence="1">Multi-pass membrane protein</topology>
    </subcellularLocation>
</comment>
<keyword evidence="4 6" id="KW-1133">Transmembrane helix</keyword>
<sequence>MSMVTREEHTGVLLAALDTTMLATITASICTSFNSFGYLSWIVTTYAFGACIPHPLSGHLTDIYGRRAGLALYYTVFATGTVLCGRSLIFK</sequence>
<reference evidence="8" key="2">
    <citation type="submission" date="2023-06" db="EMBL/GenBank/DDBJ databases">
        <authorList>
            <consortium name="Lawrence Berkeley National Laboratory"/>
            <person name="Haridas S."/>
            <person name="Hensen N."/>
            <person name="Bonometti L."/>
            <person name="Westerberg I."/>
            <person name="Brannstrom I.O."/>
            <person name="Guillou S."/>
            <person name="Cros-Aarteil S."/>
            <person name="Calhoun S."/>
            <person name="Kuo A."/>
            <person name="Mondo S."/>
            <person name="Pangilinan J."/>
            <person name="Riley R."/>
            <person name="Labutti K."/>
            <person name="Andreopoulos B."/>
            <person name="Lipzen A."/>
            <person name="Chen C."/>
            <person name="Yanf M."/>
            <person name="Daum C."/>
            <person name="Ng V."/>
            <person name="Clum A."/>
            <person name="Steindorff A."/>
            <person name="Ohm R."/>
            <person name="Martin F."/>
            <person name="Silar P."/>
            <person name="Natvig D."/>
            <person name="Lalanne C."/>
            <person name="Gautier V."/>
            <person name="Ament-Velasquez S.L."/>
            <person name="Kruys A."/>
            <person name="Hutchinson M.I."/>
            <person name="Powell A.J."/>
            <person name="Barry K."/>
            <person name="Miller A.N."/>
            <person name="Grigoriev I.V."/>
            <person name="Debuchy R."/>
            <person name="Gladieux P."/>
            <person name="Thoren M.H."/>
            <person name="Johannesson H."/>
        </authorList>
    </citation>
    <scope>NUCLEOTIDE SEQUENCE</scope>
    <source>
        <strain evidence="8">CBS 118394</strain>
    </source>
</reference>
<dbReference type="EMBL" id="JAUEDM010000001">
    <property type="protein sequence ID" value="KAK3329941.1"/>
    <property type="molecule type" value="Genomic_DNA"/>
</dbReference>
<dbReference type="PANTHER" id="PTHR23501:SF191">
    <property type="entry name" value="VACUOLAR BASIC AMINO ACID TRANSPORTER 4"/>
    <property type="match status" value="1"/>
</dbReference>
<evidence type="ECO:0000313" key="9">
    <source>
        <dbReference type="Proteomes" id="UP001283341"/>
    </source>
</evidence>
<evidence type="ECO:0000256" key="6">
    <source>
        <dbReference type="SAM" id="Phobius"/>
    </source>
</evidence>